<keyword evidence="2 9" id="KW-0808">Transferase</keyword>
<dbReference type="RefSeq" id="WP_022637457.1">
    <property type="nucleotide sequence ID" value="NZ_ASJR01000020.1"/>
</dbReference>
<feature type="binding site" evidence="9">
    <location>
        <position position="35"/>
    </location>
    <ligand>
        <name>ATP</name>
        <dbReference type="ChEBI" id="CHEBI:30616"/>
    </ligand>
</feature>
<keyword evidence="7 9" id="KW-1015">Disulfide bond</keyword>
<dbReference type="GO" id="GO:0000049">
    <property type="term" value="F:tRNA binding"/>
    <property type="evidence" value="ECO:0007669"/>
    <property type="project" value="UniProtKB-KW"/>
</dbReference>
<dbReference type="PANTHER" id="PTHR11933">
    <property type="entry name" value="TRNA 5-METHYLAMINOMETHYL-2-THIOURIDYLATE -METHYLTRANSFERASE"/>
    <property type="match status" value="1"/>
</dbReference>
<comment type="caution">
    <text evidence="12">The sequence shown here is derived from an EMBL/GenBank/DDBJ whole genome shotgun (WGS) entry which is preliminary data.</text>
</comment>
<dbReference type="GO" id="GO:0103016">
    <property type="term" value="F:tRNA-uridine 2-sulfurtransferase activity"/>
    <property type="evidence" value="ECO:0007669"/>
    <property type="project" value="UniProtKB-EC"/>
</dbReference>
<dbReference type="InterPro" id="IPR004506">
    <property type="entry name" value="MnmA-like"/>
</dbReference>
<dbReference type="NCBIfam" id="TIGR00420">
    <property type="entry name" value="trmU"/>
    <property type="match status" value="1"/>
</dbReference>
<comment type="function">
    <text evidence="9">Catalyzes the 2-thiolation of uridine at the wobble position (U34) of tRNA, leading to the formation of s(2)U34.</text>
</comment>
<feature type="active site" description="Nucleophile" evidence="9">
    <location>
        <position position="103"/>
    </location>
</feature>
<evidence type="ECO:0000259" key="11">
    <source>
        <dbReference type="Pfam" id="PF20259"/>
    </source>
</evidence>
<feature type="active site" description="Cysteine persulfide intermediate" evidence="9">
    <location>
        <position position="200"/>
    </location>
</feature>
<dbReference type="CDD" id="cd01998">
    <property type="entry name" value="MnmA_TRMU-like"/>
    <property type="match status" value="1"/>
</dbReference>
<evidence type="ECO:0000256" key="8">
    <source>
        <dbReference type="ARBA" id="ARBA00051542"/>
    </source>
</evidence>
<dbReference type="PANTHER" id="PTHR11933:SF5">
    <property type="entry name" value="MITOCHONDRIAL TRNA-SPECIFIC 2-THIOURIDYLASE 1"/>
    <property type="match status" value="1"/>
</dbReference>
<evidence type="ECO:0000256" key="9">
    <source>
        <dbReference type="HAMAP-Rule" id="MF_00144"/>
    </source>
</evidence>
<accession>U7D7K7</accession>
<dbReference type="InterPro" id="IPR023382">
    <property type="entry name" value="MnmA-like_central_sf"/>
</dbReference>
<dbReference type="GO" id="GO:0005524">
    <property type="term" value="F:ATP binding"/>
    <property type="evidence" value="ECO:0007669"/>
    <property type="project" value="UniProtKB-KW"/>
</dbReference>
<dbReference type="SUPFAM" id="SSF52402">
    <property type="entry name" value="Adenine nucleotide alpha hydrolases-like"/>
    <property type="match status" value="1"/>
</dbReference>
<dbReference type="NCBIfam" id="NF001138">
    <property type="entry name" value="PRK00143.1"/>
    <property type="match status" value="1"/>
</dbReference>
<comment type="catalytic activity">
    <reaction evidence="8 9">
        <text>S-sulfanyl-L-cysteinyl-[protein] + uridine(34) in tRNA + AH2 + ATP = 2-thiouridine(34) in tRNA + L-cysteinyl-[protein] + A + AMP + diphosphate + H(+)</text>
        <dbReference type="Rhea" id="RHEA:47032"/>
        <dbReference type="Rhea" id="RHEA-COMP:10131"/>
        <dbReference type="Rhea" id="RHEA-COMP:11726"/>
        <dbReference type="Rhea" id="RHEA-COMP:11727"/>
        <dbReference type="Rhea" id="RHEA-COMP:11728"/>
        <dbReference type="ChEBI" id="CHEBI:13193"/>
        <dbReference type="ChEBI" id="CHEBI:15378"/>
        <dbReference type="ChEBI" id="CHEBI:17499"/>
        <dbReference type="ChEBI" id="CHEBI:29950"/>
        <dbReference type="ChEBI" id="CHEBI:30616"/>
        <dbReference type="ChEBI" id="CHEBI:33019"/>
        <dbReference type="ChEBI" id="CHEBI:61963"/>
        <dbReference type="ChEBI" id="CHEBI:65315"/>
        <dbReference type="ChEBI" id="CHEBI:87170"/>
        <dbReference type="ChEBI" id="CHEBI:456215"/>
        <dbReference type="EC" id="2.8.1.13"/>
    </reaction>
</comment>
<name>U7D7K7_9BACT</name>
<keyword evidence="6 9" id="KW-0694">RNA-binding</keyword>
<dbReference type="PATRIC" id="fig|1313304.3.peg.1946"/>
<dbReference type="EC" id="2.8.1.13" evidence="9"/>
<sequence length="359" mass="40099">MPEKRLVAAMSGGVDSSVAAALYAEQGYEVIGITLKMKNCDNSREKTKACCGLDDNIHARLAAEKLGIKHYFLDLRHIFEESVLRYAWEEYSRGHTPNPCVMCNEHLKFGALIDYADKLNADGVITGHYARITTDESGSPALLNGVDDTKNQTYFLATLTRKQLEKSCMPLGEYTKDMVREMARKRGLENAEKTESQDACFGYRGEAFAETLGRYFDASFHGGEMVDETGRFLRHHEGIQRYTIGQRKGLGVALGKPAYVSSIDPATGRIRVTTRQDDLLSPALQAESMNWLVDMPHEFSCYAQIRYNQTPVPVQVVRRGDNGVRVVFEEPVRAATAGQLLALYEKDRLLGGGWICHVE</sequence>
<evidence type="ECO:0000256" key="7">
    <source>
        <dbReference type="ARBA" id="ARBA00023157"/>
    </source>
</evidence>
<dbReference type="OrthoDB" id="9800696at2"/>
<feature type="disulfide bond" description="Alternate" evidence="9">
    <location>
        <begin position="103"/>
        <end position="200"/>
    </location>
</feature>
<dbReference type="GO" id="GO:0005737">
    <property type="term" value="C:cytoplasm"/>
    <property type="evidence" value="ECO:0007669"/>
    <property type="project" value="UniProtKB-SubCell"/>
</dbReference>
<gene>
    <name evidence="9" type="primary">mnmA</name>
    <name evidence="12" type="ORF">CALK_2042</name>
</gene>
<keyword evidence="13" id="KW-1185">Reference proteome</keyword>
<proteinExistence type="inferred from homology"/>
<protein>
    <recommendedName>
        <fullName evidence="9">tRNA-specific 2-thiouridylase MnmA</fullName>
        <ecNumber evidence="9">2.8.1.13</ecNumber>
    </recommendedName>
</protein>
<dbReference type="HAMAP" id="MF_00144">
    <property type="entry name" value="tRNA_thiouridyl_MnmA"/>
    <property type="match status" value="1"/>
</dbReference>
<dbReference type="Gene3D" id="2.40.30.10">
    <property type="entry name" value="Translation factors"/>
    <property type="match status" value="1"/>
</dbReference>
<dbReference type="InterPro" id="IPR014729">
    <property type="entry name" value="Rossmann-like_a/b/a_fold"/>
</dbReference>
<dbReference type="Proteomes" id="UP000017148">
    <property type="component" value="Unassembled WGS sequence"/>
</dbReference>
<keyword evidence="5 9" id="KW-0067">ATP-binding</keyword>
<evidence type="ECO:0000313" key="13">
    <source>
        <dbReference type="Proteomes" id="UP000017148"/>
    </source>
</evidence>
<evidence type="ECO:0000313" key="12">
    <source>
        <dbReference type="EMBL" id="ERP31082.1"/>
    </source>
</evidence>
<organism evidence="12 13">
    <name type="scientific">Chitinivibrio alkaliphilus ACht1</name>
    <dbReference type="NCBI Taxonomy" id="1313304"/>
    <lineage>
        <taxon>Bacteria</taxon>
        <taxon>Pseudomonadati</taxon>
        <taxon>Fibrobacterota</taxon>
        <taxon>Chitinivibrionia</taxon>
        <taxon>Chitinivibrionales</taxon>
        <taxon>Chitinivibrionaceae</taxon>
        <taxon>Chitinivibrio</taxon>
    </lineage>
</organism>
<feature type="binding site" evidence="9">
    <location>
        <position position="127"/>
    </location>
    <ligand>
        <name>ATP</name>
        <dbReference type="ChEBI" id="CHEBI:30616"/>
    </ligand>
</feature>
<comment type="subcellular location">
    <subcellularLocation>
        <location evidence="9">Cytoplasm</location>
    </subcellularLocation>
</comment>
<evidence type="ECO:0000256" key="5">
    <source>
        <dbReference type="ARBA" id="ARBA00022840"/>
    </source>
</evidence>
<reference evidence="12 13" key="1">
    <citation type="journal article" date="2013" name="Environ. Microbiol.">
        <title>Genome analysis of Chitinivibrio alkaliphilus gen. nov., sp. nov., a novel extremely haloalkaliphilic anaerobic chitinolytic bacterium from the candidate phylum Termite Group 3.</title>
        <authorList>
            <person name="Sorokin D.Y."/>
            <person name="Gumerov V.M."/>
            <person name="Rakitin A.L."/>
            <person name="Beletsky A.V."/>
            <person name="Damste J.S."/>
            <person name="Muyzer G."/>
            <person name="Mardanov A.V."/>
            <person name="Ravin N.V."/>
        </authorList>
    </citation>
    <scope>NUCLEOTIDE SEQUENCE [LARGE SCALE GENOMIC DNA]</scope>
    <source>
        <strain evidence="12 13">ACht1</strain>
    </source>
</reference>
<keyword evidence="12" id="KW-0489">Methyltransferase</keyword>
<feature type="domain" description="tRNA-specific 2-thiouridylase MnmA-like C-terminal" evidence="10">
    <location>
        <begin position="283"/>
        <end position="355"/>
    </location>
</feature>
<dbReference type="Gene3D" id="2.30.30.280">
    <property type="entry name" value="Adenine nucleotide alpha hydrolases-like domains"/>
    <property type="match status" value="1"/>
</dbReference>
<dbReference type="Gene3D" id="3.40.50.620">
    <property type="entry name" value="HUPs"/>
    <property type="match status" value="1"/>
</dbReference>
<feature type="domain" description="tRNA-specific 2-thiouridylase MnmA-like central" evidence="11">
    <location>
        <begin position="218"/>
        <end position="272"/>
    </location>
</feature>
<evidence type="ECO:0000259" key="10">
    <source>
        <dbReference type="Pfam" id="PF20258"/>
    </source>
</evidence>
<evidence type="ECO:0000256" key="6">
    <source>
        <dbReference type="ARBA" id="ARBA00022884"/>
    </source>
</evidence>
<evidence type="ECO:0000256" key="1">
    <source>
        <dbReference type="ARBA" id="ARBA00022555"/>
    </source>
</evidence>
<dbReference type="Pfam" id="PF03054">
    <property type="entry name" value="tRNA_Me_trans"/>
    <property type="match status" value="1"/>
</dbReference>
<dbReference type="InterPro" id="IPR046884">
    <property type="entry name" value="MnmA-like_central"/>
</dbReference>
<dbReference type="Pfam" id="PF20259">
    <property type="entry name" value="tRNA_Me_trans_M"/>
    <property type="match status" value="1"/>
</dbReference>
<evidence type="ECO:0000256" key="4">
    <source>
        <dbReference type="ARBA" id="ARBA00022741"/>
    </source>
</evidence>
<evidence type="ECO:0000256" key="2">
    <source>
        <dbReference type="ARBA" id="ARBA00022679"/>
    </source>
</evidence>
<dbReference type="GO" id="GO:0008168">
    <property type="term" value="F:methyltransferase activity"/>
    <property type="evidence" value="ECO:0007669"/>
    <property type="project" value="UniProtKB-KW"/>
</dbReference>
<feature type="site" description="Interaction with tRNA" evidence="9">
    <location>
        <position position="128"/>
    </location>
</feature>
<evidence type="ECO:0000256" key="3">
    <source>
        <dbReference type="ARBA" id="ARBA00022694"/>
    </source>
</evidence>
<keyword evidence="9" id="KW-0963">Cytoplasm</keyword>
<dbReference type="InterPro" id="IPR046885">
    <property type="entry name" value="MnmA-like_C"/>
</dbReference>
<comment type="similarity">
    <text evidence="9">Belongs to the MnmA/TRMU family.</text>
</comment>
<dbReference type="Pfam" id="PF20258">
    <property type="entry name" value="tRNA_Me_trans_C"/>
    <property type="match status" value="1"/>
</dbReference>
<comment type="caution">
    <text evidence="9">Lacks conserved residue(s) required for the propagation of feature annotation.</text>
</comment>
<dbReference type="eggNOG" id="COG0482">
    <property type="taxonomic scope" value="Bacteria"/>
</dbReference>
<keyword evidence="3 9" id="KW-0819">tRNA processing</keyword>
<dbReference type="EMBL" id="ASJR01000020">
    <property type="protein sequence ID" value="ERP31082.1"/>
    <property type="molecule type" value="Genomic_DNA"/>
</dbReference>
<feature type="binding site" evidence="9">
    <location>
        <begin position="9"/>
        <end position="16"/>
    </location>
    <ligand>
        <name>ATP</name>
        <dbReference type="ChEBI" id="CHEBI:30616"/>
    </ligand>
</feature>
<feature type="region of interest" description="Interaction with tRNA" evidence="9">
    <location>
        <begin position="306"/>
        <end position="307"/>
    </location>
</feature>
<keyword evidence="1 9" id="KW-0820">tRNA-binding</keyword>
<feature type="region of interest" description="Interaction with tRNA" evidence="9">
    <location>
        <begin position="150"/>
        <end position="152"/>
    </location>
</feature>
<dbReference type="STRING" id="1313304.CALK_2042"/>
<feature type="site" description="Interaction with tRNA" evidence="9">
    <location>
        <position position="339"/>
    </location>
</feature>
<dbReference type="GO" id="GO:0032259">
    <property type="term" value="P:methylation"/>
    <property type="evidence" value="ECO:0007669"/>
    <property type="project" value="UniProtKB-KW"/>
</dbReference>
<keyword evidence="4 9" id="KW-0547">Nucleotide-binding</keyword>
<dbReference type="AlphaFoldDB" id="U7D7K7"/>
<dbReference type="GO" id="GO:0002143">
    <property type="term" value="P:tRNA wobble position uridine thiolation"/>
    <property type="evidence" value="ECO:0007669"/>
    <property type="project" value="TreeGrafter"/>
</dbReference>